<keyword evidence="2" id="KW-1185">Reference proteome</keyword>
<dbReference type="InterPro" id="IPR032710">
    <property type="entry name" value="NTF2-like_dom_sf"/>
</dbReference>
<dbReference type="PANTHER" id="PTHR30173">
    <property type="entry name" value="SIGMA 19 FACTOR"/>
    <property type="match status" value="1"/>
</dbReference>
<sequence length="126" mass="13720">MPVWARRRHRTVVAQRVMGGIAEAMNAGDLHGIRAMLHPRARLVIDSGRLPAAPAPHGDARAAAEALGALMRPGTTAAVRSVNGFPGLVLRREGRVVAVVVAEVRARRLSRIWVVCNPDKLQDWNR</sequence>
<dbReference type="PANTHER" id="PTHR30173:SF43">
    <property type="entry name" value="ECF RNA POLYMERASE SIGMA FACTOR SIGI-RELATED"/>
    <property type="match status" value="1"/>
</dbReference>
<comment type="caution">
    <text evidence="1">The sequence shown here is derived from an EMBL/GenBank/DDBJ whole genome shotgun (WGS) entry which is preliminary data.</text>
</comment>
<name>A0ABP7N327_9MICO</name>
<accession>A0ABP7N327</accession>
<reference evidence="2" key="1">
    <citation type="journal article" date="2019" name="Int. J. Syst. Evol. Microbiol.">
        <title>The Global Catalogue of Microorganisms (GCM) 10K type strain sequencing project: providing services to taxonomists for standard genome sequencing and annotation.</title>
        <authorList>
            <consortium name="The Broad Institute Genomics Platform"/>
            <consortium name="The Broad Institute Genome Sequencing Center for Infectious Disease"/>
            <person name="Wu L."/>
            <person name="Ma J."/>
        </authorList>
    </citation>
    <scope>NUCLEOTIDE SEQUENCE [LARGE SCALE GENOMIC DNA]</scope>
    <source>
        <strain evidence="2">JCM 17024</strain>
    </source>
</reference>
<evidence type="ECO:0008006" key="3">
    <source>
        <dbReference type="Google" id="ProtNLM"/>
    </source>
</evidence>
<gene>
    <name evidence="1" type="ORF">GCM10022383_12690</name>
</gene>
<dbReference type="SUPFAM" id="SSF54427">
    <property type="entry name" value="NTF2-like"/>
    <property type="match status" value="1"/>
</dbReference>
<organism evidence="1 2">
    <name type="scientific">Microbacterium soli</name>
    <dbReference type="NCBI Taxonomy" id="446075"/>
    <lineage>
        <taxon>Bacteria</taxon>
        <taxon>Bacillati</taxon>
        <taxon>Actinomycetota</taxon>
        <taxon>Actinomycetes</taxon>
        <taxon>Micrococcales</taxon>
        <taxon>Microbacteriaceae</taxon>
        <taxon>Microbacterium</taxon>
    </lineage>
</organism>
<evidence type="ECO:0000313" key="2">
    <source>
        <dbReference type="Proteomes" id="UP001501591"/>
    </source>
</evidence>
<evidence type="ECO:0000313" key="1">
    <source>
        <dbReference type="EMBL" id="GAA3935774.1"/>
    </source>
</evidence>
<dbReference type="EMBL" id="BAABCP010000001">
    <property type="protein sequence ID" value="GAA3935774.1"/>
    <property type="molecule type" value="Genomic_DNA"/>
</dbReference>
<protein>
    <recommendedName>
        <fullName evidence="3">Siderophore-interacting protein</fullName>
    </recommendedName>
</protein>
<dbReference type="InterPro" id="IPR052704">
    <property type="entry name" value="ECF_Sigma-70_Domain"/>
</dbReference>
<dbReference type="Proteomes" id="UP001501591">
    <property type="component" value="Unassembled WGS sequence"/>
</dbReference>
<proteinExistence type="predicted"/>